<dbReference type="EMBL" id="LT546645">
    <property type="protein sequence ID" value="SAI73148.1"/>
    <property type="molecule type" value="Genomic_DNA"/>
</dbReference>
<evidence type="ECO:0000256" key="1">
    <source>
        <dbReference type="ARBA" id="ARBA00022679"/>
    </source>
</evidence>
<dbReference type="STRING" id="123899.SAMEA3906487_03542"/>
<dbReference type="GO" id="GO:0030435">
    <property type="term" value="P:sporulation resulting in formation of a cellular spore"/>
    <property type="evidence" value="ECO:0007669"/>
    <property type="project" value="UniProtKB-KW"/>
</dbReference>
<dbReference type="Pfam" id="PF20085">
    <property type="entry name" value="TGL"/>
    <property type="match status" value="1"/>
</dbReference>
<protein>
    <submittedName>
        <fullName evidence="3">Lipoprotein</fullName>
    </submittedName>
</protein>
<name>A0A157R5D6_9BORD</name>
<keyword evidence="1" id="KW-0808">Transferase</keyword>
<dbReference type="PATRIC" id="fig|123899.6.peg.3543"/>
<dbReference type="GeneID" id="56589224"/>
<organism evidence="3 4">
    <name type="scientific">Bordetella trematum</name>
    <dbReference type="NCBI Taxonomy" id="123899"/>
    <lineage>
        <taxon>Bacteria</taxon>
        <taxon>Pseudomonadati</taxon>
        <taxon>Pseudomonadota</taxon>
        <taxon>Betaproteobacteria</taxon>
        <taxon>Burkholderiales</taxon>
        <taxon>Alcaligenaceae</taxon>
        <taxon>Bordetella</taxon>
    </lineage>
</organism>
<evidence type="ECO:0000313" key="3">
    <source>
        <dbReference type="EMBL" id="SAI73148.1"/>
    </source>
</evidence>
<proteinExistence type="predicted"/>
<gene>
    <name evidence="3" type="ORF">SAMEA3906487_03542</name>
</gene>
<evidence type="ECO:0000256" key="2">
    <source>
        <dbReference type="ARBA" id="ARBA00022969"/>
    </source>
</evidence>
<keyword evidence="2" id="KW-0749">Sporulation</keyword>
<keyword evidence="4" id="KW-1185">Reference proteome</keyword>
<dbReference type="AlphaFoldDB" id="A0A157R5D6"/>
<dbReference type="KEGG" id="btrm:SAMEA390648703542"/>
<sequence length="378" mass="41638">MSACAPSAAEGGICIDTDHPQGALDDAQALLQALGAAGWAQCHADKAAVRIQARPDFAARHLAQGDTTGLAATLELDTAASDTALQAEILLAMLACPQAFRFPDVAELRAALRIRRNIVRAAYRSELAFDTEQAERPPAYWTYAEDTGFTLLPGRSLIDALVHATQPAVSGQRYAFSCYRATEYVTVLGIAQELRESNPALYAGLERQWERRAVMSGRFHEAFLREYGSLQAPLPARFYVPGDRLWFRNPDPHSSNVEGYEGSWVFYLGSGRFNNFWKAGQHYTLAHKCLEIFHWRDGLSHDAQGKAYIDEEKVEACVARTRADPSASAEVLQRMLRIRDPQGVYAQGGCIDATRECARWVLPGHADIALPDWPAATA</sequence>
<accession>A0A157R5D6</accession>
<evidence type="ECO:0000313" key="4">
    <source>
        <dbReference type="Proteomes" id="UP000076825"/>
    </source>
</evidence>
<dbReference type="GO" id="GO:0003810">
    <property type="term" value="F:protein-glutamine gamma-glutamyltransferase activity"/>
    <property type="evidence" value="ECO:0007669"/>
    <property type="project" value="InterPro"/>
</dbReference>
<reference evidence="3" key="1">
    <citation type="submission" date="2016-04" db="EMBL/GenBank/DDBJ databases">
        <authorList>
            <consortium name="Pathogen Informatics"/>
        </authorList>
    </citation>
    <scope>NUCLEOTIDE SEQUENCE [LARGE SCALE GENOMIC DNA]</scope>
    <source>
        <strain evidence="3">H044680328</strain>
    </source>
</reference>
<dbReference type="InterPro" id="IPR020916">
    <property type="entry name" value="Gln_gamma-glutamylTfrase_bac"/>
</dbReference>
<dbReference type="Proteomes" id="UP000076825">
    <property type="component" value="Chromosome 1"/>
</dbReference>
<dbReference type="eggNOG" id="ENOG502ZAA5">
    <property type="taxonomic scope" value="Bacteria"/>
</dbReference>
<dbReference type="RefSeq" id="WP_025514841.1">
    <property type="nucleotide sequence ID" value="NZ_CP016340.1"/>
</dbReference>
<keyword evidence="3" id="KW-0449">Lipoprotein</keyword>